<dbReference type="PRINTS" id="PR00455">
    <property type="entry name" value="HTHTETR"/>
</dbReference>
<evidence type="ECO:0000313" key="7">
    <source>
        <dbReference type="Proteomes" id="UP000243799"/>
    </source>
</evidence>
<sequence>MPRVRSAEFFPRLVSAAAETFIAQGFQRTQMQDVADRLGVAKGTVYGYVESKSALLAAAVRYADDVEPLPELAELPVPTPVAGEVATLVADRLRGEVTELRLVKALAGPRRVPVAEELTEIVIDLYRRLARHRVSIKLVDRCAPELPDLGEVWFGVGRAGQVAVLTDYLTRRAASRALRLPGPAPVVARTILETCVLWAVHLHWDPARVDPDDRELPPPEVVAATLAGLLTHGLVSTKGQGDG</sequence>
<evidence type="ECO:0000256" key="4">
    <source>
        <dbReference type="PROSITE-ProRule" id="PRU00335"/>
    </source>
</evidence>
<evidence type="ECO:0000259" key="5">
    <source>
        <dbReference type="PROSITE" id="PS50977"/>
    </source>
</evidence>
<dbReference type="Proteomes" id="UP000243799">
    <property type="component" value="Unassembled WGS sequence"/>
</dbReference>
<name>A0A1I1BGT3_9PSEU</name>
<dbReference type="AlphaFoldDB" id="A0A1I1BGT3"/>
<dbReference type="GO" id="GO:0003700">
    <property type="term" value="F:DNA-binding transcription factor activity"/>
    <property type="evidence" value="ECO:0007669"/>
    <property type="project" value="TreeGrafter"/>
</dbReference>
<evidence type="ECO:0000256" key="2">
    <source>
        <dbReference type="ARBA" id="ARBA00023125"/>
    </source>
</evidence>
<dbReference type="PROSITE" id="PS50977">
    <property type="entry name" value="HTH_TETR_2"/>
    <property type="match status" value="1"/>
</dbReference>
<keyword evidence="7" id="KW-1185">Reference proteome</keyword>
<dbReference type="InterPro" id="IPR009057">
    <property type="entry name" value="Homeodomain-like_sf"/>
</dbReference>
<dbReference type="Gene3D" id="1.10.357.10">
    <property type="entry name" value="Tetracycline Repressor, domain 2"/>
    <property type="match status" value="2"/>
</dbReference>
<keyword evidence="2 4" id="KW-0238">DNA-binding</keyword>
<organism evidence="6 7">
    <name type="scientific">Amycolatopsis marina</name>
    <dbReference type="NCBI Taxonomy" id="490629"/>
    <lineage>
        <taxon>Bacteria</taxon>
        <taxon>Bacillati</taxon>
        <taxon>Actinomycetota</taxon>
        <taxon>Actinomycetes</taxon>
        <taxon>Pseudonocardiales</taxon>
        <taxon>Pseudonocardiaceae</taxon>
        <taxon>Amycolatopsis</taxon>
    </lineage>
</organism>
<keyword evidence="1" id="KW-0805">Transcription regulation</keyword>
<dbReference type="PANTHER" id="PTHR30055:SF234">
    <property type="entry name" value="HTH-TYPE TRANSCRIPTIONAL REGULATOR BETI"/>
    <property type="match status" value="1"/>
</dbReference>
<dbReference type="OrthoDB" id="9806334at2"/>
<reference evidence="7" key="1">
    <citation type="submission" date="2016-10" db="EMBL/GenBank/DDBJ databases">
        <authorList>
            <person name="Varghese N."/>
            <person name="Submissions S."/>
        </authorList>
    </citation>
    <scope>NUCLEOTIDE SEQUENCE [LARGE SCALE GENOMIC DNA]</scope>
    <source>
        <strain evidence="7">CGMCC 4.3568</strain>
    </source>
</reference>
<proteinExistence type="predicted"/>
<dbReference type="STRING" id="490629.SAMN05216266_11420"/>
<dbReference type="EMBL" id="FOKG01000014">
    <property type="protein sequence ID" value="SFB49347.1"/>
    <property type="molecule type" value="Genomic_DNA"/>
</dbReference>
<dbReference type="RefSeq" id="WP_091675169.1">
    <property type="nucleotide sequence ID" value="NZ_FOKG01000014.1"/>
</dbReference>
<evidence type="ECO:0000256" key="1">
    <source>
        <dbReference type="ARBA" id="ARBA00023015"/>
    </source>
</evidence>
<keyword evidence="3" id="KW-0804">Transcription</keyword>
<protein>
    <submittedName>
        <fullName evidence="6">Transcriptional regulator, TetR family</fullName>
    </submittedName>
</protein>
<evidence type="ECO:0000313" key="6">
    <source>
        <dbReference type="EMBL" id="SFB49347.1"/>
    </source>
</evidence>
<evidence type="ECO:0000256" key="3">
    <source>
        <dbReference type="ARBA" id="ARBA00023163"/>
    </source>
</evidence>
<dbReference type="SUPFAM" id="SSF46689">
    <property type="entry name" value="Homeodomain-like"/>
    <property type="match status" value="1"/>
</dbReference>
<dbReference type="InterPro" id="IPR050109">
    <property type="entry name" value="HTH-type_TetR-like_transc_reg"/>
</dbReference>
<dbReference type="PANTHER" id="PTHR30055">
    <property type="entry name" value="HTH-TYPE TRANSCRIPTIONAL REGULATOR RUTR"/>
    <property type="match status" value="1"/>
</dbReference>
<dbReference type="GO" id="GO:0000976">
    <property type="term" value="F:transcription cis-regulatory region binding"/>
    <property type="evidence" value="ECO:0007669"/>
    <property type="project" value="TreeGrafter"/>
</dbReference>
<dbReference type="InterPro" id="IPR001647">
    <property type="entry name" value="HTH_TetR"/>
</dbReference>
<accession>A0A1I1BGT3</accession>
<dbReference type="Pfam" id="PF00440">
    <property type="entry name" value="TetR_N"/>
    <property type="match status" value="1"/>
</dbReference>
<gene>
    <name evidence="6" type="ORF">SAMN05216266_11420</name>
</gene>
<feature type="domain" description="HTH tetR-type" evidence="5">
    <location>
        <begin position="7"/>
        <end position="67"/>
    </location>
</feature>
<feature type="DNA-binding region" description="H-T-H motif" evidence="4">
    <location>
        <begin position="30"/>
        <end position="49"/>
    </location>
</feature>